<sequence>MRREERPGARIVLINLRVHGGLPIGLQGAHQIKPADQEGLPGGLIGPSGLQVGLRTGLPEDLQGDLTNPINQEGLPGSPIVPTGLLDGLRTGLPEDLQGDLTNPINQEELPGDPIVPIGHQGELPVILAERRIGRIDLVDKLQDAHINPGGAQVTTNRDGHTVLEGHLGVQTNDLAA</sequence>
<name>A0ABV9GSM4_9BACL</name>
<dbReference type="EMBL" id="JBHSFW010000017">
    <property type="protein sequence ID" value="MFC4620179.1"/>
    <property type="molecule type" value="Genomic_DNA"/>
</dbReference>
<evidence type="ECO:0000313" key="1">
    <source>
        <dbReference type="EMBL" id="MFC4620179.1"/>
    </source>
</evidence>
<proteinExistence type="predicted"/>
<gene>
    <name evidence="1" type="ORF">ACFO4N_15815</name>
</gene>
<dbReference type="Proteomes" id="UP001596022">
    <property type="component" value="Unassembled WGS sequence"/>
</dbReference>
<accession>A0ABV9GSM4</accession>
<reference evidence="2" key="1">
    <citation type="journal article" date="2019" name="Int. J. Syst. Evol. Microbiol.">
        <title>The Global Catalogue of Microorganisms (GCM) 10K type strain sequencing project: providing services to taxonomists for standard genome sequencing and annotation.</title>
        <authorList>
            <consortium name="The Broad Institute Genomics Platform"/>
            <consortium name="The Broad Institute Genome Sequencing Center for Infectious Disease"/>
            <person name="Wu L."/>
            <person name="Ma J."/>
        </authorList>
    </citation>
    <scope>NUCLEOTIDE SEQUENCE [LARGE SCALE GENOMIC DNA]</scope>
    <source>
        <strain evidence="2">CGMCC 1.16306</strain>
    </source>
</reference>
<organism evidence="1 2">
    <name type="scientific">Camelliibacillus cellulosilyticus</name>
    <dbReference type="NCBI Taxonomy" id="2174486"/>
    <lineage>
        <taxon>Bacteria</taxon>
        <taxon>Bacillati</taxon>
        <taxon>Bacillota</taxon>
        <taxon>Bacilli</taxon>
        <taxon>Bacillales</taxon>
        <taxon>Sporolactobacillaceae</taxon>
        <taxon>Camelliibacillus</taxon>
    </lineage>
</organism>
<comment type="caution">
    <text evidence="1">The sequence shown here is derived from an EMBL/GenBank/DDBJ whole genome shotgun (WGS) entry which is preliminary data.</text>
</comment>
<protein>
    <submittedName>
        <fullName evidence="1">Uncharacterized protein</fullName>
    </submittedName>
</protein>
<evidence type="ECO:0000313" key="2">
    <source>
        <dbReference type="Proteomes" id="UP001596022"/>
    </source>
</evidence>
<dbReference type="RefSeq" id="WP_376847295.1">
    <property type="nucleotide sequence ID" value="NZ_JBHSFW010000017.1"/>
</dbReference>
<keyword evidence="2" id="KW-1185">Reference proteome</keyword>